<organism evidence="2 3">
    <name type="scientific">Novosphingobium pentaromativorans US6-1</name>
    <dbReference type="NCBI Taxonomy" id="1088721"/>
    <lineage>
        <taxon>Bacteria</taxon>
        <taxon>Pseudomonadati</taxon>
        <taxon>Pseudomonadota</taxon>
        <taxon>Alphaproteobacteria</taxon>
        <taxon>Sphingomonadales</taxon>
        <taxon>Sphingomonadaceae</taxon>
        <taxon>Novosphingobium</taxon>
    </lineage>
</organism>
<reference evidence="2 3" key="1">
    <citation type="journal article" date="2012" name="J. Bacteriol.">
        <title>Genome sequence of benzo(a)pyrene-degrading bacterium Novosphingobium pentaromativorans US6-1.</title>
        <authorList>
            <person name="Luo Y.R."/>
            <person name="Kang S.G."/>
            <person name="Kim S.J."/>
            <person name="Kim M.R."/>
            <person name="Li N."/>
            <person name="Lee J.H."/>
            <person name="Kwon K.K."/>
        </authorList>
    </citation>
    <scope>NUCLEOTIDE SEQUENCE [LARGE SCALE GENOMIC DNA]</scope>
    <source>
        <strain evidence="2 3">US6-1</strain>
    </source>
</reference>
<keyword evidence="3" id="KW-1185">Reference proteome</keyword>
<feature type="compositionally biased region" description="Pro residues" evidence="1">
    <location>
        <begin position="1"/>
        <end position="11"/>
    </location>
</feature>
<proteinExistence type="predicted"/>
<sequence>MRKPPRAPSPGAPSEQERRQTPLPAAMTLSRCGPCDPLVRVGRTDSIARRRPS</sequence>
<evidence type="ECO:0000313" key="2">
    <source>
        <dbReference type="EMBL" id="EHJ60316.1"/>
    </source>
</evidence>
<dbReference type="Proteomes" id="UP000004030">
    <property type="component" value="Unassembled WGS sequence"/>
</dbReference>
<protein>
    <submittedName>
        <fullName evidence="2">Uncharacterized protein</fullName>
    </submittedName>
</protein>
<dbReference type="AlphaFoldDB" id="G6EE92"/>
<dbReference type="EMBL" id="AGFM01000039">
    <property type="protein sequence ID" value="EHJ60316.1"/>
    <property type="molecule type" value="Genomic_DNA"/>
</dbReference>
<evidence type="ECO:0000313" key="3">
    <source>
        <dbReference type="Proteomes" id="UP000004030"/>
    </source>
</evidence>
<feature type="region of interest" description="Disordered" evidence="1">
    <location>
        <begin position="1"/>
        <end position="53"/>
    </location>
</feature>
<dbReference type="PATRIC" id="fig|1088721.3.peg.2633"/>
<gene>
    <name evidence="2" type="ORF">NSU_2664</name>
</gene>
<feature type="compositionally biased region" description="Basic and acidic residues" evidence="1">
    <location>
        <begin position="42"/>
        <end position="53"/>
    </location>
</feature>
<evidence type="ECO:0000256" key="1">
    <source>
        <dbReference type="SAM" id="MobiDB-lite"/>
    </source>
</evidence>
<accession>G6EE92</accession>
<name>G6EE92_9SPHN</name>
<comment type="caution">
    <text evidence="2">The sequence shown here is derived from an EMBL/GenBank/DDBJ whole genome shotgun (WGS) entry which is preliminary data.</text>
</comment>